<dbReference type="InterPro" id="IPR031315">
    <property type="entry name" value="LNS2/PITP"/>
</dbReference>
<dbReference type="GO" id="GO:0008526">
    <property type="term" value="F:phosphatidylinositol transfer activity"/>
    <property type="evidence" value="ECO:0007669"/>
    <property type="project" value="TreeGrafter"/>
</dbReference>
<dbReference type="PANTHER" id="PTHR10658">
    <property type="entry name" value="PHOSPHATIDYLINOSITOL TRANSFER PROTEIN"/>
    <property type="match status" value="1"/>
</dbReference>
<protein>
    <recommendedName>
        <fullName evidence="4">LNS2/PITP domain-containing protein</fullName>
    </recommendedName>
</protein>
<sequence length="773" mass="84750">MADQNSGKKKIPAFVSKLFSGFQGKKTAKAEVPQPLETEAPATVHYEGQKLKVGAVPDGNTLVIEPDWKVPEKDNAATRIQSAFRRFKARELYEQLRALRSMNLEIRWPSGNPFIGFLIVRVTSITALQGVKHPLLRAKCDGDQTINVPGGRDKHGDIQYDDRATFCFVVIRSSTVITIEVLQSLELATRILGKVNLPVSDLAQGVHDREEKVLSPAGKEIGTMKLTVGYGWSRGTHDDGGYEGPAYVFLPARKFRGTSADKMVERLWQVNHWLCSHDNIWCASQSFADLVKLAVEKKREEQKVVALLESGPGEAASIAALPKEEQDIAIKANLELQAAGQGVDLQETANLLTGVLGENAGARIWESYDATMSSANSLGSEDWRQAVDQMQEMPMTDDFDKSCRFDSLTKEYLAELEKIEAEEADGEENSTTETSEGSASGGNKQKSIEMAQSSGIVDKLPPSKKERQPPSGKSLVPKHEKAQPTPAVTGKFEYGAYRPASQRGVHVFMRRGFNSVDASAPSTVYLGCKETSRSGRLHVELPEKFLYSPGHYLVLGLLPDDNTFGRGSMFMLEPGTQCVVFDLDGTVTTSDAHVVAQVLLDSVSVSTVIGSSLGRNYDLKQRASALTVCRAWAAKGYQVVYLSGRQGSAYNMTKEWLIRHGYPPGPIHLTRTHLPTLPVYVSVGHFKVQYMRELVSKGLQIAAAYGNTGTDIKAYEKAGIPKDRTFIVGPHGGKLGTVKVKDFTTHMLDVMKFPNASKPIPYTELLLPDLSKS</sequence>
<organism evidence="5 6">
    <name type="scientific">Ostreobium quekettii</name>
    <dbReference type="NCBI Taxonomy" id="121088"/>
    <lineage>
        <taxon>Eukaryota</taxon>
        <taxon>Viridiplantae</taxon>
        <taxon>Chlorophyta</taxon>
        <taxon>core chlorophytes</taxon>
        <taxon>Ulvophyceae</taxon>
        <taxon>TCBD clade</taxon>
        <taxon>Bryopsidales</taxon>
        <taxon>Ostreobineae</taxon>
        <taxon>Ostreobiaceae</taxon>
        <taxon>Ostreobium</taxon>
    </lineage>
</organism>
<dbReference type="PROSITE" id="PS50096">
    <property type="entry name" value="IQ"/>
    <property type="match status" value="1"/>
</dbReference>
<dbReference type="InterPro" id="IPR001666">
    <property type="entry name" value="PI_transfer"/>
</dbReference>
<gene>
    <name evidence="5" type="ORF">OSTQU699_LOCUS6783</name>
</gene>
<dbReference type="GO" id="GO:0035091">
    <property type="term" value="F:phosphatidylinositol binding"/>
    <property type="evidence" value="ECO:0007669"/>
    <property type="project" value="TreeGrafter"/>
</dbReference>
<dbReference type="SMART" id="SM00775">
    <property type="entry name" value="LNS2"/>
    <property type="match status" value="1"/>
</dbReference>
<dbReference type="PANTHER" id="PTHR10658:SF28">
    <property type="entry name" value="PHOSPHATIDYLINOSITOL TRANSFER PROTEIN ALPHA ISOFORM"/>
    <property type="match status" value="1"/>
</dbReference>
<evidence type="ECO:0000256" key="2">
    <source>
        <dbReference type="ARBA" id="ARBA00023055"/>
    </source>
</evidence>
<dbReference type="Gene3D" id="3.40.50.1000">
    <property type="entry name" value="HAD superfamily/HAD-like"/>
    <property type="match status" value="1"/>
</dbReference>
<dbReference type="EMBL" id="CAJHUC010001533">
    <property type="protein sequence ID" value="CAD7701424.1"/>
    <property type="molecule type" value="Genomic_DNA"/>
</dbReference>
<comment type="caution">
    <text evidence="5">The sequence shown here is derived from an EMBL/GenBank/DDBJ whole genome shotgun (WGS) entry which is preliminary data.</text>
</comment>
<feature type="compositionally biased region" description="Low complexity" evidence="3">
    <location>
        <begin position="431"/>
        <end position="443"/>
    </location>
</feature>
<dbReference type="SUPFAM" id="SSF56784">
    <property type="entry name" value="HAD-like"/>
    <property type="match status" value="1"/>
</dbReference>
<dbReference type="Pfam" id="PF24694">
    <property type="entry name" value="LNS2_PITM1-3"/>
    <property type="match status" value="1"/>
</dbReference>
<dbReference type="Proteomes" id="UP000708148">
    <property type="component" value="Unassembled WGS sequence"/>
</dbReference>
<dbReference type="GO" id="GO:0005737">
    <property type="term" value="C:cytoplasm"/>
    <property type="evidence" value="ECO:0007669"/>
    <property type="project" value="TreeGrafter"/>
</dbReference>
<dbReference type="SMART" id="SM00015">
    <property type="entry name" value="IQ"/>
    <property type="match status" value="1"/>
</dbReference>
<dbReference type="OrthoDB" id="515047at2759"/>
<dbReference type="InterPro" id="IPR036412">
    <property type="entry name" value="HAD-like_sf"/>
</dbReference>
<name>A0A8S1J165_9CHLO</name>
<dbReference type="AlphaFoldDB" id="A0A8S1J165"/>
<evidence type="ECO:0000259" key="4">
    <source>
        <dbReference type="SMART" id="SM00775"/>
    </source>
</evidence>
<proteinExistence type="predicted"/>
<evidence type="ECO:0000256" key="3">
    <source>
        <dbReference type="SAM" id="MobiDB-lite"/>
    </source>
</evidence>
<feature type="region of interest" description="Disordered" evidence="3">
    <location>
        <begin position="420"/>
        <end position="489"/>
    </location>
</feature>
<dbReference type="InterPro" id="IPR000048">
    <property type="entry name" value="IQ_motif_EF-hand-BS"/>
</dbReference>
<keyword evidence="6" id="KW-1185">Reference proteome</keyword>
<dbReference type="GO" id="GO:0031210">
    <property type="term" value="F:phosphatidylcholine binding"/>
    <property type="evidence" value="ECO:0007669"/>
    <property type="project" value="TreeGrafter"/>
</dbReference>
<dbReference type="InterPro" id="IPR023214">
    <property type="entry name" value="HAD_sf"/>
</dbReference>
<keyword evidence="2" id="KW-0445">Lipid transport</keyword>
<evidence type="ECO:0000313" key="6">
    <source>
        <dbReference type="Proteomes" id="UP000708148"/>
    </source>
</evidence>
<accession>A0A8S1J165</accession>
<evidence type="ECO:0000313" key="5">
    <source>
        <dbReference type="EMBL" id="CAD7701424.1"/>
    </source>
</evidence>
<evidence type="ECO:0000256" key="1">
    <source>
        <dbReference type="ARBA" id="ARBA00022448"/>
    </source>
</evidence>
<feature type="domain" description="LNS2/PITP" evidence="4">
    <location>
        <begin position="579"/>
        <end position="737"/>
    </location>
</feature>
<keyword evidence="1" id="KW-0813">Transport</keyword>
<dbReference type="GO" id="GO:0008525">
    <property type="term" value="F:phosphatidylcholine transporter activity"/>
    <property type="evidence" value="ECO:0007669"/>
    <property type="project" value="TreeGrafter"/>
</dbReference>
<reference evidence="5" key="1">
    <citation type="submission" date="2020-12" db="EMBL/GenBank/DDBJ databases">
        <authorList>
            <person name="Iha C."/>
        </authorList>
    </citation>
    <scope>NUCLEOTIDE SEQUENCE</scope>
</reference>